<protein>
    <recommendedName>
        <fullName evidence="10">peptidoglycan glycosyltransferase</fullName>
        <ecNumber evidence="10">2.4.99.28</ecNumber>
    </recommendedName>
</protein>
<keyword evidence="8" id="KW-0378">Hydrolase</keyword>
<evidence type="ECO:0000256" key="12">
    <source>
        <dbReference type="SAM" id="MobiDB-lite"/>
    </source>
</evidence>
<dbReference type="InterPro" id="IPR050396">
    <property type="entry name" value="Glycosyltr_51/Transpeptidase"/>
</dbReference>
<keyword evidence="7" id="KW-0808">Transferase</keyword>
<keyword evidence="9" id="KW-0511">Multifunctional enzyme</keyword>
<feature type="domain" description="Glycosyl transferase family 51" evidence="14">
    <location>
        <begin position="59"/>
        <end position="210"/>
    </location>
</feature>
<evidence type="ECO:0000256" key="5">
    <source>
        <dbReference type="ARBA" id="ARBA00022670"/>
    </source>
</evidence>
<comment type="caution">
    <text evidence="16">The sequence shown here is derived from an EMBL/GenBank/DDBJ whole genome shotgun (WGS) entry which is preliminary data.</text>
</comment>
<evidence type="ECO:0000313" key="17">
    <source>
        <dbReference type="Proteomes" id="UP000248631"/>
    </source>
</evidence>
<dbReference type="InterPro" id="IPR011815">
    <property type="entry name" value="PBP_1c"/>
</dbReference>
<keyword evidence="4" id="KW-0121">Carboxypeptidase</keyword>
<evidence type="ECO:0000259" key="14">
    <source>
        <dbReference type="Pfam" id="PF00912"/>
    </source>
</evidence>
<dbReference type="EC" id="2.4.99.28" evidence="10"/>
<evidence type="ECO:0000256" key="1">
    <source>
        <dbReference type="ARBA" id="ARBA00004752"/>
    </source>
</evidence>
<dbReference type="InterPro" id="IPR023346">
    <property type="entry name" value="Lysozyme-like_dom_sf"/>
</dbReference>
<evidence type="ECO:0000259" key="15">
    <source>
        <dbReference type="Pfam" id="PF06832"/>
    </source>
</evidence>
<accession>A0ABX9C7H6</accession>
<evidence type="ECO:0000256" key="2">
    <source>
        <dbReference type="ARBA" id="ARBA00007090"/>
    </source>
</evidence>
<evidence type="ECO:0000256" key="4">
    <source>
        <dbReference type="ARBA" id="ARBA00022645"/>
    </source>
</evidence>
<sequence>MKRAALMRWRACLVPLALLALLLVGMRLLPHMPLRQWTATSAAIYARDGQLLRLSLAADEQYRVWTPLSQIDPRLVEAVLMYEDRWFYWHPGINPLALVRALGSTYGSGNRQGASTLTMQLARRLYGIRSQHLAGKLEQMMAALWLEMRYSKAELLEAYLNLAPYGGNIEGVATASLIYFHKRTDHLSLPEILSLAVIPQNPAKRGGQRRDTAYPQARLQAQRRLLQRWLQRHPELEHYRSELETPPVLHSTAEMPFLAPHVTDQLLRSQRSGELWSSIDLPQQALLERIIRQFIASGRAVGVSNAAAMLVERESGRVRALVGSADYFDRAIDGQVNGTLAKRSPGSTLKPFIYALALDQGLIHPMSMLKDGPTQFGPFSPENFDGRFIGPISAQQALVRSRNIPAVALAASLKEPGLYGLLQQSGVARLASPSHYGLALALGGGELSMEELARLYLMLGNGGRLGAVRYLERDPEQAAVTPPKSLLSPEAAFITLQMLQTNPRPDTGQPAVPPVAWKTGTSWGFRDAWSIGLVGRYVLLVWVGNFDGSSNPALVGVKTAAPLFFRIVDGLRLQTRQALAPIVATAPPNLTRVEVCRASGDLPNAFCHDTVSTWFIPGKSPIKVSNLHRAVRIDERTGRATCVDGPGSRVEIFEYWSDDMRKLFKEAGIARKEPPQELDCGHPANPQAEDGPQIVSPNPGAIYSLRLSRADAILLRANAVQTHQQLFWFVNEGLIGKAEVGQSLNWTPPAPGRYQIRVIDQEGRSDSREVEVEFLP</sequence>
<dbReference type="InterPro" id="IPR001264">
    <property type="entry name" value="Glyco_trans_51"/>
</dbReference>
<dbReference type="SUPFAM" id="SSF56601">
    <property type="entry name" value="beta-lactamase/transpeptidase-like"/>
    <property type="match status" value="1"/>
</dbReference>
<dbReference type="Pfam" id="PF06832">
    <property type="entry name" value="BiPBP_C"/>
    <property type="match status" value="1"/>
</dbReference>
<reference evidence="16 17" key="1">
    <citation type="submission" date="2014-12" db="EMBL/GenBank/DDBJ databases">
        <title>Complete genome sequence of Herbaspirillum rubrisubalbicans Os38.</title>
        <authorList>
            <person name="Chen M."/>
            <person name="An Q."/>
        </authorList>
    </citation>
    <scope>NUCLEOTIDE SEQUENCE [LARGE SCALE GENOMIC DNA]</scope>
    <source>
        <strain evidence="16 17">Os38</strain>
    </source>
</reference>
<dbReference type="PANTHER" id="PTHR32282:SF15">
    <property type="entry name" value="PENICILLIN-BINDING PROTEIN 1C"/>
    <property type="match status" value="1"/>
</dbReference>
<dbReference type="NCBIfam" id="TIGR02073">
    <property type="entry name" value="PBP_1c"/>
    <property type="match status" value="1"/>
</dbReference>
<organism evidence="16 17">
    <name type="scientific">Herbaspirillum rubrisubalbicans</name>
    <dbReference type="NCBI Taxonomy" id="80842"/>
    <lineage>
        <taxon>Bacteria</taxon>
        <taxon>Pseudomonadati</taxon>
        <taxon>Pseudomonadota</taxon>
        <taxon>Betaproteobacteria</taxon>
        <taxon>Burkholderiales</taxon>
        <taxon>Oxalobacteraceae</taxon>
        <taxon>Herbaspirillum</taxon>
    </lineage>
</organism>
<dbReference type="Gene3D" id="1.10.3810.10">
    <property type="entry name" value="Biosynthetic peptidoglycan transglycosylase-like"/>
    <property type="match status" value="1"/>
</dbReference>
<keyword evidence="17" id="KW-1185">Reference proteome</keyword>
<proteinExistence type="inferred from homology"/>
<evidence type="ECO:0000256" key="9">
    <source>
        <dbReference type="ARBA" id="ARBA00023268"/>
    </source>
</evidence>
<evidence type="ECO:0000256" key="8">
    <source>
        <dbReference type="ARBA" id="ARBA00022801"/>
    </source>
</evidence>
<dbReference type="PANTHER" id="PTHR32282">
    <property type="entry name" value="BINDING PROTEIN TRANSPEPTIDASE, PUTATIVE-RELATED"/>
    <property type="match status" value="1"/>
</dbReference>
<dbReference type="Proteomes" id="UP000248631">
    <property type="component" value="Unassembled WGS sequence"/>
</dbReference>
<evidence type="ECO:0000256" key="7">
    <source>
        <dbReference type="ARBA" id="ARBA00022679"/>
    </source>
</evidence>
<feature type="domain" description="Penicillin-binding C-terminal" evidence="15">
    <location>
        <begin position="686"/>
        <end position="770"/>
    </location>
</feature>
<dbReference type="SUPFAM" id="SSF53955">
    <property type="entry name" value="Lysozyme-like"/>
    <property type="match status" value="1"/>
</dbReference>
<dbReference type="Pfam" id="PF00905">
    <property type="entry name" value="Transpeptidase"/>
    <property type="match status" value="1"/>
</dbReference>
<comment type="similarity">
    <text evidence="2">In the C-terminal section; belongs to the transpeptidase family.</text>
</comment>
<keyword evidence="6" id="KW-0328">Glycosyltransferase</keyword>
<keyword evidence="5" id="KW-0645">Protease</keyword>
<comment type="similarity">
    <text evidence="3">In the N-terminal section; belongs to the glycosyltransferase 51 family.</text>
</comment>
<name>A0ABX9C7H6_9BURK</name>
<comment type="pathway">
    <text evidence="1">Cell wall biogenesis; peptidoglycan biosynthesis.</text>
</comment>
<evidence type="ECO:0000259" key="13">
    <source>
        <dbReference type="Pfam" id="PF00905"/>
    </source>
</evidence>
<evidence type="ECO:0000256" key="3">
    <source>
        <dbReference type="ARBA" id="ARBA00007739"/>
    </source>
</evidence>
<gene>
    <name evidence="16" type="ORF">RB24_00885</name>
</gene>
<dbReference type="Gene3D" id="3.40.710.10">
    <property type="entry name" value="DD-peptidase/beta-lactamase superfamily"/>
    <property type="match status" value="1"/>
</dbReference>
<dbReference type="EMBL" id="JUGD01000001">
    <property type="protein sequence ID" value="RAM66893.1"/>
    <property type="molecule type" value="Genomic_DNA"/>
</dbReference>
<dbReference type="InterPro" id="IPR001460">
    <property type="entry name" value="PCN-bd_Tpept"/>
</dbReference>
<evidence type="ECO:0000256" key="6">
    <source>
        <dbReference type="ARBA" id="ARBA00022676"/>
    </source>
</evidence>
<evidence type="ECO:0000256" key="11">
    <source>
        <dbReference type="ARBA" id="ARBA00049902"/>
    </source>
</evidence>
<evidence type="ECO:0000313" key="16">
    <source>
        <dbReference type="EMBL" id="RAM66893.1"/>
    </source>
</evidence>
<feature type="region of interest" description="Disordered" evidence="12">
    <location>
        <begin position="674"/>
        <end position="695"/>
    </location>
</feature>
<feature type="domain" description="Penicillin-binding protein transpeptidase" evidence="13">
    <location>
        <begin position="307"/>
        <end position="537"/>
    </location>
</feature>
<dbReference type="InterPro" id="IPR012338">
    <property type="entry name" value="Beta-lactam/transpept-like"/>
</dbReference>
<dbReference type="Pfam" id="PF00912">
    <property type="entry name" value="Transgly"/>
    <property type="match status" value="1"/>
</dbReference>
<dbReference type="InterPro" id="IPR036950">
    <property type="entry name" value="PBP_transglycosylase"/>
</dbReference>
<comment type="catalytic activity">
    <reaction evidence="11">
        <text>[GlcNAc-(1-&gt;4)-Mur2Ac(oyl-L-Ala-gamma-D-Glu-L-Lys-D-Ala-D-Ala)](n)-di-trans,octa-cis-undecaprenyl diphosphate + beta-D-GlcNAc-(1-&gt;4)-Mur2Ac(oyl-L-Ala-gamma-D-Glu-L-Lys-D-Ala-D-Ala)-di-trans,octa-cis-undecaprenyl diphosphate = [GlcNAc-(1-&gt;4)-Mur2Ac(oyl-L-Ala-gamma-D-Glu-L-Lys-D-Ala-D-Ala)](n+1)-di-trans,octa-cis-undecaprenyl diphosphate + di-trans,octa-cis-undecaprenyl diphosphate + H(+)</text>
        <dbReference type="Rhea" id="RHEA:23708"/>
        <dbReference type="Rhea" id="RHEA-COMP:9602"/>
        <dbReference type="Rhea" id="RHEA-COMP:9603"/>
        <dbReference type="ChEBI" id="CHEBI:15378"/>
        <dbReference type="ChEBI" id="CHEBI:58405"/>
        <dbReference type="ChEBI" id="CHEBI:60033"/>
        <dbReference type="ChEBI" id="CHEBI:78435"/>
        <dbReference type="EC" id="2.4.99.28"/>
    </reaction>
</comment>
<dbReference type="InterPro" id="IPR009647">
    <property type="entry name" value="PBP_C"/>
</dbReference>
<evidence type="ECO:0000256" key="10">
    <source>
        <dbReference type="ARBA" id="ARBA00044770"/>
    </source>
</evidence>